<accession>A0A150M5Z0</accession>
<dbReference type="STRING" id="301148.B4135_0939"/>
<name>A0A150M5Z0_9BACI</name>
<evidence type="ECO:0000313" key="1">
    <source>
        <dbReference type="EMBL" id="KYD20040.1"/>
    </source>
</evidence>
<dbReference type="Proteomes" id="UP000075683">
    <property type="component" value="Unassembled WGS sequence"/>
</dbReference>
<comment type="caution">
    <text evidence="1">The sequence shown here is derived from an EMBL/GenBank/DDBJ whole genome shotgun (WGS) entry which is preliminary data.</text>
</comment>
<organism evidence="1 2">
    <name type="scientific">Caldibacillus debilis</name>
    <dbReference type="NCBI Taxonomy" id="301148"/>
    <lineage>
        <taxon>Bacteria</taxon>
        <taxon>Bacillati</taxon>
        <taxon>Bacillota</taxon>
        <taxon>Bacilli</taxon>
        <taxon>Bacillales</taxon>
        <taxon>Bacillaceae</taxon>
        <taxon>Caldibacillus</taxon>
    </lineage>
</organism>
<sequence>MSKSFLVMEIIFKDYLKNLSNSNNKQHKNIWNNGNLRNFICDK</sequence>
<evidence type="ECO:0000313" key="2">
    <source>
        <dbReference type="Proteomes" id="UP000075683"/>
    </source>
</evidence>
<proteinExistence type="predicted"/>
<gene>
    <name evidence="1" type="ORF">B4135_0939</name>
</gene>
<dbReference type="EMBL" id="LQYT01000037">
    <property type="protein sequence ID" value="KYD20040.1"/>
    <property type="molecule type" value="Genomic_DNA"/>
</dbReference>
<reference evidence="1 2" key="1">
    <citation type="submission" date="2016-01" db="EMBL/GenBank/DDBJ databases">
        <title>Draft Genome Sequences of Seven Thermophilic Sporeformers Isolated from Foods.</title>
        <authorList>
            <person name="Berendsen E.M."/>
            <person name="Wells-Bennik M.H."/>
            <person name="Krawcyk A.O."/>
            <person name="De Jong A."/>
            <person name="Holsappel S."/>
            <person name="Eijlander R.T."/>
            <person name="Kuipers O.P."/>
        </authorList>
    </citation>
    <scope>NUCLEOTIDE SEQUENCE [LARGE SCALE GENOMIC DNA]</scope>
    <source>
        <strain evidence="1 2">B4135</strain>
    </source>
</reference>
<dbReference type="AlphaFoldDB" id="A0A150M5Z0"/>
<protein>
    <submittedName>
        <fullName evidence="1">Uncharacterized protein</fullName>
    </submittedName>
</protein>